<accession>T1I6R9</accession>
<dbReference type="VEuPathDB" id="VectorBase:RPRC011991"/>
<sequence length="127" mass="14825">MPLVSYLTAITWLLPNVEDMKLETLVFICTSWEFPQPYDKKSIDSKICTGTSPFSGNDQNFSTGNNPGHPNFRVYSEHFPYRKFFLRWFWGRGNRMTLSHQILVFPSYNTLSSELLVNNNTTCFLRL</sequence>
<name>T1I6R9_RHOPR</name>
<dbReference type="Proteomes" id="UP000015103">
    <property type="component" value="Unassembled WGS sequence"/>
</dbReference>
<dbReference type="HOGENOM" id="CLU_1973238_0_0_1"/>
<evidence type="ECO:0000313" key="1">
    <source>
        <dbReference type="EnsemblMetazoa" id="RPRC011991-PA"/>
    </source>
</evidence>
<dbReference type="InParanoid" id="T1I6R9"/>
<dbReference type="EnsemblMetazoa" id="RPRC011991-RA">
    <property type="protein sequence ID" value="RPRC011991-PA"/>
    <property type="gene ID" value="RPRC011991"/>
</dbReference>
<proteinExistence type="predicted"/>
<dbReference type="EMBL" id="ACPB03010922">
    <property type="status" value="NOT_ANNOTATED_CDS"/>
    <property type="molecule type" value="Genomic_DNA"/>
</dbReference>
<reference evidence="1" key="1">
    <citation type="submission" date="2015-05" db="UniProtKB">
        <authorList>
            <consortium name="EnsemblMetazoa"/>
        </authorList>
    </citation>
    <scope>IDENTIFICATION</scope>
</reference>
<organism evidence="1 2">
    <name type="scientific">Rhodnius prolixus</name>
    <name type="common">Triatomid bug</name>
    <dbReference type="NCBI Taxonomy" id="13249"/>
    <lineage>
        <taxon>Eukaryota</taxon>
        <taxon>Metazoa</taxon>
        <taxon>Ecdysozoa</taxon>
        <taxon>Arthropoda</taxon>
        <taxon>Hexapoda</taxon>
        <taxon>Insecta</taxon>
        <taxon>Pterygota</taxon>
        <taxon>Neoptera</taxon>
        <taxon>Paraneoptera</taxon>
        <taxon>Hemiptera</taxon>
        <taxon>Heteroptera</taxon>
        <taxon>Panheteroptera</taxon>
        <taxon>Cimicomorpha</taxon>
        <taxon>Reduviidae</taxon>
        <taxon>Triatominae</taxon>
        <taxon>Rhodnius</taxon>
    </lineage>
</organism>
<dbReference type="AlphaFoldDB" id="T1I6R9"/>
<keyword evidence="2" id="KW-1185">Reference proteome</keyword>
<protein>
    <submittedName>
        <fullName evidence="1">Uncharacterized protein</fullName>
    </submittedName>
</protein>
<evidence type="ECO:0000313" key="2">
    <source>
        <dbReference type="Proteomes" id="UP000015103"/>
    </source>
</evidence>